<protein>
    <submittedName>
        <fullName evidence="1">Uncharacterized protein</fullName>
    </submittedName>
</protein>
<organism evidence="1 2">
    <name type="scientific">Mycena albidolilacea</name>
    <dbReference type="NCBI Taxonomy" id="1033008"/>
    <lineage>
        <taxon>Eukaryota</taxon>
        <taxon>Fungi</taxon>
        <taxon>Dikarya</taxon>
        <taxon>Basidiomycota</taxon>
        <taxon>Agaricomycotina</taxon>
        <taxon>Agaricomycetes</taxon>
        <taxon>Agaricomycetidae</taxon>
        <taxon>Agaricales</taxon>
        <taxon>Marasmiineae</taxon>
        <taxon>Mycenaceae</taxon>
        <taxon>Mycena</taxon>
    </lineage>
</organism>
<dbReference type="Proteomes" id="UP001218218">
    <property type="component" value="Unassembled WGS sequence"/>
</dbReference>
<evidence type="ECO:0000313" key="2">
    <source>
        <dbReference type="Proteomes" id="UP001218218"/>
    </source>
</evidence>
<proteinExistence type="predicted"/>
<keyword evidence="2" id="KW-1185">Reference proteome</keyword>
<dbReference type="EMBL" id="JARIHO010000111">
    <property type="protein sequence ID" value="KAJ7302815.1"/>
    <property type="molecule type" value="Genomic_DNA"/>
</dbReference>
<dbReference type="AlphaFoldDB" id="A0AAD7E8G9"/>
<name>A0AAD7E8G9_9AGAR</name>
<gene>
    <name evidence="1" type="ORF">DFH08DRAFT_722682</name>
</gene>
<sequence>MPQKPPRLLQVAITNSLNQLVRLRSPGVSIQPWVKTLADLHGCELKPYTSKAFTKCFDIYLEILQVVDDIIKKALGPDTPDWMLKNCFPVCTYKLEGEMKINFEMLVAMDGNDLLKRILIKDKTVDENGATHGRGKEHDDPHTADAGRNYLMTRADVDKWSKEVLATLVKCLVRFPRLISVISLISFIPEG</sequence>
<accession>A0AAD7E8G9</accession>
<evidence type="ECO:0000313" key="1">
    <source>
        <dbReference type="EMBL" id="KAJ7302815.1"/>
    </source>
</evidence>
<reference evidence="1" key="1">
    <citation type="submission" date="2023-03" db="EMBL/GenBank/DDBJ databases">
        <title>Massive genome expansion in bonnet fungi (Mycena s.s.) driven by repeated elements and novel gene families across ecological guilds.</title>
        <authorList>
            <consortium name="Lawrence Berkeley National Laboratory"/>
            <person name="Harder C.B."/>
            <person name="Miyauchi S."/>
            <person name="Viragh M."/>
            <person name="Kuo A."/>
            <person name="Thoen E."/>
            <person name="Andreopoulos B."/>
            <person name="Lu D."/>
            <person name="Skrede I."/>
            <person name="Drula E."/>
            <person name="Henrissat B."/>
            <person name="Morin E."/>
            <person name="Kohler A."/>
            <person name="Barry K."/>
            <person name="LaButti K."/>
            <person name="Morin E."/>
            <person name="Salamov A."/>
            <person name="Lipzen A."/>
            <person name="Mereny Z."/>
            <person name="Hegedus B."/>
            <person name="Baldrian P."/>
            <person name="Stursova M."/>
            <person name="Weitz H."/>
            <person name="Taylor A."/>
            <person name="Grigoriev I.V."/>
            <person name="Nagy L.G."/>
            <person name="Martin F."/>
            <person name="Kauserud H."/>
        </authorList>
    </citation>
    <scope>NUCLEOTIDE SEQUENCE</scope>
    <source>
        <strain evidence="1">CBHHK002</strain>
    </source>
</reference>
<comment type="caution">
    <text evidence="1">The sequence shown here is derived from an EMBL/GenBank/DDBJ whole genome shotgun (WGS) entry which is preliminary data.</text>
</comment>